<dbReference type="Proteomes" id="UP000254589">
    <property type="component" value="Unassembled WGS sequence"/>
</dbReference>
<gene>
    <name evidence="2" type="ORF">NCTC13159_03365</name>
    <name evidence="1" type="ORF">RO07_04555</name>
</gene>
<dbReference type="EMBL" id="CP010310">
    <property type="protein sequence ID" value="AJC23064.2"/>
    <property type="molecule type" value="Genomic_DNA"/>
</dbReference>
<evidence type="ECO:0000313" key="3">
    <source>
        <dbReference type="Proteomes" id="UP000035086"/>
    </source>
</evidence>
<dbReference type="AlphaFoldDB" id="A0AAJ5D1J5"/>
<protein>
    <submittedName>
        <fullName evidence="2">Uncharacterized protein</fullName>
    </submittedName>
</protein>
<reference evidence="3" key="1">
    <citation type="submission" date="2014-12" db="EMBL/GenBank/DDBJ databases">
        <title>Complete Genome Sequencing of Pandoraea pulmonicola DSM 16583.</title>
        <authorList>
            <person name="Chan K.-G."/>
        </authorList>
    </citation>
    <scope>NUCLEOTIDE SEQUENCE [LARGE SCALE GENOMIC DNA]</scope>
    <source>
        <strain evidence="3">DSM 16583</strain>
    </source>
</reference>
<name>A0AAJ5D1J5_PANPU</name>
<reference evidence="1" key="2">
    <citation type="submission" date="2016-11" db="EMBL/GenBank/DDBJ databases">
        <title>Complete Genome Sequencing of Pandoraea pulmonicola DSM 16583.</title>
        <authorList>
            <person name="Chan K.-G."/>
        </authorList>
    </citation>
    <scope>NUCLEOTIDE SEQUENCE</scope>
    <source>
        <strain evidence="1">DSM 16583</strain>
    </source>
</reference>
<dbReference type="EMBL" id="UGSJ01000001">
    <property type="protein sequence ID" value="SUA91851.1"/>
    <property type="molecule type" value="Genomic_DNA"/>
</dbReference>
<dbReference type="Proteomes" id="UP000035086">
    <property type="component" value="Chromosome"/>
</dbReference>
<dbReference type="RefSeq" id="WP_052266780.1">
    <property type="nucleotide sequence ID" value="NZ_CP010310.2"/>
</dbReference>
<dbReference type="KEGG" id="ppul:RO07_04555"/>
<keyword evidence="3" id="KW-1185">Reference proteome</keyword>
<proteinExistence type="predicted"/>
<organism evidence="2 4">
    <name type="scientific">Pandoraea pulmonicola</name>
    <dbReference type="NCBI Taxonomy" id="93221"/>
    <lineage>
        <taxon>Bacteria</taxon>
        <taxon>Pseudomonadati</taxon>
        <taxon>Pseudomonadota</taxon>
        <taxon>Betaproteobacteria</taxon>
        <taxon>Burkholderiales</taxon>
        <taxon>Burkholderiaceae</taxon>
        <taxon>Pandoraea</taxon>
    </lineage>
</organism>
<accession>A0AAJ5D1J5</accession>
<sequence length="239" mass="26416">MEKTFIALPSSPAFADFIAQCWKAHTASPENTRDALHAYLASRALVGDLIELSALACHIDAEHLGDWESGEGYYVRLHSTFPSLPASVQGRLMRQRAILHKARDVTLKLEAFQPDDAFYITALALPAATLRVSAQAGGALLSQLKDRVEVAGSAIDRRRLLAVVTANLMCDIVQRYELPHDMRCLLLEIAELDQALWSRIGEPSDIARSAYRLALARVRYDEPSGNGSGRYPRFLNIEA</sequence>
<reference evidence="2 4" key="3">
    <citation type="submission" date="2018-06" db="EMBL/GenBank/DDBJ databases">
        <authorList>
            <consortium name="Pathogen Informatics"/>
            <person name="Doyle S."/>
        </authorList>
    </citation>
    <scope>NUCLEOTIDE SEQUENCE [LARGE SCALE GENOMIC DNA]</scope>
    <source>
        <strain evidence="2 4">NCTC13159</strain>
    </source>
</reference>
<evidence type="ECO:0000313" key="1">
    <source>
        <dbReference type="EMBL" id="AJC23064.2"/>
    </source>
</evidence>
<evidence type="ECO:0000313" key="2">
    <source>
        <dbReference type="EMBL" id="SUA91851.1"/>
    </source>
</evidence>
<evidence type="ECO:0000313" key="4">
    <source>
        <dbReference type="Proteomes" id="UP000254589"/>
    </source>
</evidence>